<comment type="caution">
    <text evidence="2">The sequence shown here is derived from an EMBL/GenBank/DDBJ whole genome shotgun (WGS) entry which is preliminary data.</text>
</comment>
<proteinExistence type="inferred from homology"/>
<dbReference type="AlphaFoldDB" id="A0A9E2BK53"/>
<comment type="similarity">
    <text evidence="1">Belongs to the bactofilin family.</text>
</comment>
<dbReference type="Pfam" id="PF04519">
    <property type="entry name" value="Bactofilin"/>
    <property type="match status" value="1"/>
</dbReference>
<accession>A0A9E2BK53</accession>
<sequence>MPFFGPKEKTADLSISTVIGEHTRLLGNLEGKGSLRIDGEVEGEIKIEASLIIGPKGRVRGGVNANIITVAGRVDGDIFAKDRVELLSSAQVKGNITSTRIEMKEGAILQGKVEIIQNAIQEP</sequence>
<evidence type="ECO:0000313" key="3">
    <source>
        <dbReference type="Proteomes" id="UP000811545"/>
    </source>
</evidence>
<gene>
    <name evidence="2" type="ORF">DDT42_00421</name>
</gene>
<evidence type="ECO:0008006" key="4">
    <source>
        <dbReference type="Google" id="ProtNLM"/>
    </source>
</evidence>
<name>A0A9E2BK53_PSYF1</name>
<dbReference type="PANTHER" id="PTHR35024:SF4">
    <property type="entry name" value="POLYMER-FORMING CYTOSKELETAL PROTEIN"/>
    <property type="match status" value="1"/>
</dbReference>
<dbReference type="InterPro" id="IPR007607">
    <property type="entry name" value="BacA/B"/>
</dbReference>
<reference evidence="2 3" key="1">
    <citation type="journal article" date="2021" name="bioRxiv">
        <title>Unique metabolic strategies in Hadean analogues reveal hints for primordial physiology.</title>
        <authorList>
            <person name="Nobu M.K."/>
            <person name="Nakai R."/>
            <person name="Tamazawa S."/>
            <person name="Mori H."/>
            <person name="Toyoda A."/>
            <person name="Ijiri A."/>
            <person name="Suzuki S."/>
            <person name="Kurokawa K."/>
            <person name="Kamagata Y."/>
            <person name="Tamaki H."/>
        </authorList>
    </citation>
    <scope>NUCLEOTIDE SEQUENCE [LARGE SCALE GENOMIC DNA]</scope>
    <source>
        <strain evidence="2">BS525</strain>
    </source>
</reference>
<dbReference type="PANTHER" id="PTHR35024">
    <property type="entry name" value="HYPOTHETICAL CYTOSOLIC PROTEIN"/>
    <property type="match status" value="1"/>
</dbReference>
<protein>
    <recommendedName>
        <fullName evidence="4">Polymer-forming cytoskeletal protein</fullName>
    </recommendedName>
</protein>
<organism evidence="2 3">
    <name type="scientific">Psychracetigena formicireducens</name>
    <dbReference type="NCBI Taxonomy" id="2986056"/>
    <lineage>
        <taxon>Bacteria</taxon>
        <taxon>Bacillati</taxon>
        <taxon>Candidatus Lithacetigenota</taxon>
        <taxon>Candidatus Psychracetigena</taxon>
    </lineage>
</organism>
<evidence type="ECO:0000313" key="2">
    <source>
        <dbReference type="EMBL" id="MBT9144579.1"/>
    </source>
</evidence>
<dbReference type="Proteomes" id="UP000811545">
    <property type="component" value="Unassembled WGS sequence"/>
</dbReference>
<dbReference type="EMBL" id="QLTW01000012">
    <property type="protein sequence ID" value="MBT9144579.1"/>
    <property type="molecule type" value="Genomic_DNA"/>
</dbReference>
<evidence type="ECO:0000256" key="1">
    <source>
        <dbReference type="ARBA" id="ARBA00044755"/>
    </source>
</evidence>